<dbReference type="RefSeq" id="WP_188175228.1">
    <property type="nucleotide sequence ID" value="NZ_JACVVD010000004.1"/>
</dbReference>
<evidence type="ECO:0000313" key="1">
    <source>
        <dbReference type="EMBL" id="MBD0381454.1"/>
    </source>
</evidence>
<dbReference type="Proteomes" id="UP000650466">
    <property type="component" value="Unassembled WGS sequence"/>
</dbReference>
<dbReference type="AlphaFoldDB" id="A0A926KP65"/>
<name>A0A926KP65_9BACL</name>
<sequence>MSEFTSGHLLLAGHKEAIRKNAVPRSLIKVLDEKWIAYLTRNDSYLEYQEAPDYIYQLSYDAPVLNFCNLSDHFWGYRIFNGGQEVAYLRISYEFLEEIIIEIFKERYPEKEILELYGDMHEEISKEVIENGIFDEAIEHLFDESNVSAFKLFDISEKQIDKLKSILNPSYFREHKKIYQLVEEFKEIIGINEMSWIRHERVEEDEGYEEIF</sequence>
<proteinExistence type="predicted"/>
<evidence type="ECO:0000313" key="2">
    <source>
        <dbReference type="Proteomes" id="UP000650466"/>
    </source>
</evidence>
<accession>A0A926KP65</accession>
<reference evidence="1" key="1">
    <citation type="submission" date="2020-09" db="EMBL/GenBank/DDBJ databases">
        <title>Draft Genome Sequence of Paenibacillus sp. WST5.</title>
        <authorList>
            <person name="Bao Z."/>
        </authorList>
    </citation>
    <scope>NUCLEOTIDE SEQUENCE</scope>
    <source>
        <strain evidence="1">WST5</strain>
    </source>
</reference>
<dbReference type="EMBL" id="JACVVD010000004">
    <property type="protein sequence ID" value="MBD0381454.1"/>
    <property type="molecule type" value="Genomic_DNA"/>
</dbReference>
<keyword evidence="2" id="KW-1185">Reference proteome</keyword>
<organism evidence="1 2">
    <name type="scientific">Paenibacillus sedimenti</name>
    <dbReference type="NCBI Taxonomy" id="2770274"/>
    <lineage>
        <taxon>Bacteria</taxon>
        <taxon>Bacillati</taxon>
        <taxon>Bacillota</taxon>
        <taxon>Bacilli</taxon>
        <taxon>Bacillales</taxon>
        <taxon>Paenibacillaceae</taxon>
        <taxon>Paenibacillus</taxon>
    </lineage>
</organism>
<gene>
    <name evidence="1" type="ORF">ICC18_15105</name>
</gene>
<comment type="caution">
    <text evidence="1">The sequence shown here is derived from an EMBL/GenBank/DDBJ whole genome shotgun (WGS) entry which is preliminary data.</text>
</comment>
<protein>
    <submittedName>
        <fullName evidence="1">Uncharacterized protein</fullName>
    </submittedName>
</protein>